<keyword evidence="9" id="KW-0378">Hydrolase</keyword>
<dbReference type="EMBL" id="LR018393">
    <property type="protein sequence ID" value="SVE88012.1"/>
    <property type="molecule type" value="mRNA"/>
</dbReference>
<dbReference type="InterPro" id="IPR002931">
    <property type="entry name" value="Transglutaminase-like"/>
</dbReference>
<dbReference type="GO" id="GO:0005829">
    <property type="term" value="C:cytosol"/>
    <property type="evidence" value="ECO:0007669"/>
    <property type="project" value="TreeGrafter"/>
</dbReference>
<evidence type="ECO:0000256" key="11">
    <source>
        <dbReference type="ARBA" id="ARBA00024870"/>
    </source>
</evidence>
<dbReference type="PANTHER" id="PTHR12143:SF19">
    <property type="entry name" value="PEPTIDE-N(4)-(N-ACETYL-BETA-GLUCOSAMINYL)ASPARAGINE AMIDASE"/>
    <property type="match status" value="1"/>
</dbReference>
<dbReference type="PROSITE" id="PS51398">
    <property type="entry name" value="PAW"/>
    <property type="match status" value="1"/>
</dbReference>
<dbReference type="Gene3D" id="3.10.620.30">
    <property type="match status" value="1"/>
</dbReference>
<keyword evidence="7" id="KW-0963">Cytoplasm</keyword>
<evidence type="ECO:0000256" key="7">
    <source>
        <dbReference type="ARBA" id="ARBA00022490"/>
    </source>
</evidence>
<comment type="catalytic activity">
    <reaction evidence="1">
        <text>Hydrolysis of an N(4)-(acetyl-beta-D-glucosaminyl)asparagine residue in which the glucosamine residue may be further glycosylated, to yield a (substituted) N-acetyl-beta-D-glucosaminylamine and a peptide containing an aspartate residue.</text>
        <dbReference type="EC" id="3.5.1.52"/>
    </reaction>
</comment>
<dbReference type="InterPro" id="IPR050883">
    <property type="entry name" value="PNGase"/>
</dbReference>
<dbReference type="EMBL" id="LR016512">
    <property type="protein sequence ID" value="SVE86131.1"/>
    <property type="molecule type" value="mRNA"/>
</dbReference>
<evidence type="ECO:0000256" key="9">
    <source>
        <dbReference type="ARBA" id="ARBA00022801"/>
    </source>
</evidence>
<dbReference type="GO" id="GO:0006516">
    <property type="term" value="P:glycoprotein catabolic process"/>
    <property type="evidence" value="ECO:0007669"/>
    <property type="project" value="InterPro"/>
</dbReference>
<dbReference type="Pfam" id="PF04721">
    <property type="entry name" value="PAW"/>
    <property type="match status" value="1"/>
</dbReference>
<evidence type="ECO:0000313" key="19">
    <source>
        <dbReference type="EMBL" id="SVE88012.1"/>
    </source>
</evidence>
<dbReference type="FunFam" id="2.20.25.10:FF:000011">
    <property type="entry name" value="peptide-N(4)-(N-acetyl-beta- glucosaminyl)asparagine amidase"/>
    <property type="match status" value="1"/>
</dbReference>
<keyword evidence="10" id="KW-0862">Zinc</keyword>
<dbReference type="InterPro" id="IPR006588">
    <property type="entry name" value="Peptide_N_glycanase_PAW_dom"/>
</dbReference>
<organism evidence="16">
    <name type="scientific">Daphnia similis</name>
    <dbReference type="NCBI Taxonomy" id="35528"/>
    <lineage>
        <taxon>Eukaryota</taxon>
        <taxon>Metazoa</taxon>
        <taxon>Ecdysozoa</taxon>
        <taxon>Arthropoda</taxon>
        <taxon>Crustacea</taxon>
        <taxon>Branchiopoda</taxon>
        <taxon>Diplostraca</taxon>
        <taxon>Cladocera</taxon>
        <taxon>Anomopoda</taxon>
        <taxon>Daphniidae</taxon>
        <taxon>Daphnia</taxon>
        <taxon>Daphnia similis group</taxon>
    </lineage>
</organism>
<comment type="subcellular location">
    <subcellularLocation>
        <location evidence="3">Cytoplasm</location>
    </subcellularLocation>
</comment>
<evidence type="ECO:0000256" key="4">
    <source>
        <dbReference type="ARBA" id="ARBA00009390"/>
    </source>
</evidence>
<evidence type="ECO:0000256" key="6">
    <source>
        <dbReference type="ARBA" id="ARBA00018546"/>
    </source>
</evidence>
<comment type="function">
    <text evidence="11">Specifically deglycosylates the denatured form of N-linked glycoproteins in the cytoplasm and assists their proteasome-mediated degradation. Cleaves the beta-aspartyl-glucosamine (GlcNAc) of the glycan and the amide side chain of Asn, converting Asn to Asp. Prefers proteins containing high-mannose over those bearing complex type oligosaccharides. Can recognize misfolded proteins in the endoplasmic reticulum that are exported to the cytosol to be destroyed and deglycosylate them, while it has no activity toward native proteins. Deglycosylation is a prerequisite for subsequent proteasome-mediated degradation of some, but not all, misfolded glycoproteins.</text>
</comment>
<protein>
    <recommendedName>
        <fullName evidence="6">Peptide-N(4)-(N-acetyl-beta-glucosaminyl)asparagine amidase</fullName>
        <ecNumber evidence="5">3.5.1.52</ecNumber>
    </recommendedName>
    <alternativeName>
        <fullName evidence="12">N-glycanase 1</fullName>
    </alternativeName>
    <alternativeName>
        <fullName evidence="13">Peptide:N-glycanase</fullName>
    </alternativeName>
</protein>
<dbReference type="InterPro" id="IPR008979">
    <property type="entry name" value="Galactose-bd-like_sf"/>
</dbReference>
<dbReference type="FunFam" id="2.60.120.1020:FF:000001">
    <property type="entry name" value="Peptide-N(4)-(N-acetyl-beta-glucosaminyl)asparagine amidase"/>
    <property type="match status" value="1"/>
</dbReference>
<evidence type="ECO:0000313" key="18">
    <source>
        <dbReference type="EMBL" id="SVE87386.1"/>
    </source>
</evidence>
<dbReference type="GO" id="GO:0046872">
    <property type="term" value="F:metal ion binding"/>
    <property type="evidence" value="ECO:0007669"/>
    <property type="project" value="UniProtKB-KW"/>
</dbReference>
<evidence type="ECO:0000256" key="1">
    <source>
        <dbReference type="ARBA" id="ARBA00001650"/>
    </source>
</evidence>
<dbReference type="EMBL" id="LR017767">
    <property type="protein sequence ID" value="SVE87386.1"/>
    <property type="molecule type" value="mRNA"/>
</dbReference>
<evidence type="ECO:0000256" key="5">
    <source>
        <dbReference type="ARBA" id="ARBA00012158"/>
    </source>
</evidence>
<dbReference type="AlphaFoldDB" id="A0A4Y7MZI9"/>
<reference evidence="16" key="1">
    <citation type="submission" date="2018-08" db="EMBL/GenBank/DDBJ databases">
        <authorList>
            <person name="Cornetti L."/>
        </authorList>
    </citation>
    <scope>NUCLEOTIDE SEQUENCE</scope>
    <source>
        <strain evidence="16">IL-B-3</strain>
        <strain evidence="17">IL-KYN-4</strain>
        <strain evidence="18">IL-NS-13</strain>
        <strain evidence="19">IL-SIM-A20-inb3-14</strain>
    </source>
</reference>
<name>A0A4Y7MZI9_9CRUS</name>
<dbReference type="Pfam" id="PF01841">
    <property type="entry name" value="Transglut_core"/>
    <property type="match status" value="1"/>
</dbReference>
<evidence type="ECO:0000313" key="16">
    <source>
        <dbReference type="EMBL" id="SVE86131.1"/>
    </source>
</evidence>
<comment type="cofactor">
    <cofactor evidence="2">
        <name>Zn(2+)</name>
        <dbReference type="ChEBI" id="CHEBI:29105"/>
    </cofactor>
</comment>
<dbReference type="InterPro" id="IPR038680">
    <property type="entry name" value="PAW_sf"/>
</dbReference>
<dbReference type="InterPro" id="IPR038765">
    <property type="entry name" value="Papain-like_cys_pep_sf"/>
</dbReference>
<evidence type="ECO:0000313" key="17">
    <source>
        <dbReference type="EMBL" id="SVE86759.1"/>
    </source>
</evidence>
<sequence>MTLIPTSDLTAKVSSVLGREVKSYGKQFLFDGSDETCWNSDQGTPQWIAVQFVKDMAVTRFEIQFQGGFAAKNICLQRTSVDAGVAKKKGNTFETLGCSSLKLDKAINILARKKDALGLLEFDTKNFHGDEERCKFITYVIRHLKMSDSHLQIEFLQRLTINSRHVLKYENTELQSKAKACVPLSDLLARAQQNCPSNSKSDSKVLRDALLIELLTWFKESFFIWFDAAHCSTCNKPMQSVGSGVPSADDLRYGAHRVENFKCDLCNATDRFPRYNDPEKLLQTRRGRCGEWANCFTLICRALKYDARYVLDWTDHVWTEVYSERLNKWLHCDSCEAVCDKPLLYDVGWGKQLNYVIAFSKDEVQDVTWRYTQNHAEVIKRRNLVSEEWLLQQTNRLSRQLQSSVSDSQRELLTLRLVRELAAFLLPREVKEGEEQGRKSGAESWRQTRGEMGMFQQEHKPVIWTPSEAEMTNGEFCLEYSASLDKYVRRSDGDSVTDKWSNGAFQAKSVFRKTESDWKMAYLARAEGSSEACLSWKFDLSSTNLVILQATVSCPGTTFEDGEICWKICGSDHCQLLENGCVDYEVDLSGSKWCVLSVEMSRGRGANAWQHTQIARQSTKELNHFPLSLRIFFGSLD</sequence>
<evidence type="ECO:0000256" key="12">
    <source>
        <dbReference type="ARBA" id="ARBA00029604"/>
    </source>
</evidence>
<dbReference type="SMART" id="SM00460">
    <property type="entry name" value="TGc"/>
    <property type="match status" value="1"/>
</dbReference>
<dbReference type="PANTHER" id="PTHR12143">
    <property type="entry name" value="PEPTIDE N-GLYCANASE PNGASE -RELATED"/>
    <property type="match status" value="1"/>
</dbReference>
<dbReference type="SMART" id="SM00613">
    <property type="entry name" value="PAW"/>
    <property type="match status" value="1"/>
</dbReference>
<dbReference type="GO" id="GO:0000224">
    <property type="term" value="F:peptide-N4-(N-acetyl-beta-glucosaminyl)asparagine amidase activity"/>
    <property type="evidence" value="ECO:0007669"/>
    <property type="project" value="UniProtKB-EC"/>
</dbReference>
<dbReference type="Gene3D" id="2.20.25.10">
    <property type="match status" value="1"/>
</dbReference>
<comment type="similarity">
    <text evidence="4 14">Belongs to the transglutaminase-like superfamily. PNGase family.</text>
</comment>
<evidence type="ECO:0000259" key="15">
    <source>
        <dbReference type="PROSITE" id="PS51398"/>
    </source>
</evidence>
<evidence type="ECO:0000256" key="2">
    <source>
        <dbReference type="ARBA" id="ARBA00001947"/>
    </source>
</evidence>
<evidence type="ECO:0000256" key="10">
    <source>
        <dbReference type="ARBA" id="ARBA00022833"/>
    </source>
</evidence>
<dbReference type="GO" id="GO:0005634">
    <property type="term" value="C:nucleus"/>
    <property type="evidence" value="ECO:0007669"/>
    <property type="project" value="TreeGrafter"/>
</dbReference>
<dbReference type="EMBL" id="LR017140">
    <property type="protein sequence ID" value="SVE86759.1"/>
    <property type="molecule type" value="mRNA"/>
</dbReference>
<evidence type="ECO:0000256" key="8">
    <source>
        <dbReference type="ARBA" id="ARBA00022723"/>
    </source>
</evidence>
<dbReference type="SUPFAM" id="SSF49785">
    <property type="entry name" value="Galactose-binding domain-like"/>
    <property type="match status" value="2"/>
</dbReference>
<accession>A0A4Y7MZI9</accession>
<dbReference type="Gene3D" id="2.60.120.1020">
    <property type="entry name" value="Peptide N glycanase, PAW domain"/>
    <property type="match status" value="1"/>
</dbReference>
<gene>
    <name evidence="16" type="primary">EOG090X06HD</name>
</gene>
<feature type="domain" description="PAW" evidence="15">
    <location>
        <begin position="434"/>
        <end position="636"/>
    </location>
</feature>
<evidence type="ECO:0000256" key="14">
    <source>
        <dbReference type="PROSITE-ProRule" id="PRU00731"/>
    </source>
</evidence>
<dbReference type="Gene3D" id="2.60.120.260">
    <property type="entry name" value="Galactose-binding domain-like"/>
    <property type="match status" value="1"/>
</dbReference>
<proteinExistence type="evidence at transcript level"/>
<keyword evidence="8" id="KW-0479">Metal-binding</keyword>
<evidence type="ECO:0000256" key="13">
    <source>
        <dbReference type="ARBA" id="ARBA00032901"/>
    </source>
</evidence>
<dbReference type="EC" id="3.5.1.52" evidence="5"/>
<evidence type="ECO:0000256" key="3">
    <source>
        <dbReference type="ARBA" id="ARBA00004496"/>
    </source>
</evidence>
<dbReference type="SUPFAM" id="SSF54001">
    <property type="entry name" value="Cysteine proteinases"/>
    <property type="match status" value="1"/>
</dbReference>